<dbReference type="InterPro" id="IPR013332">
    <property type="entry name" value="KPR_N"/>
</dbReference>
<dbReference type="InterPro" id="IPR008927">
    <property type="entry name" value="6-PGluconate_DH-like_C_sf"/>
</dbReference>
<feature type="domain" description="Ketopantoate reductase N-terminal" evidence="12">
    <location>
        <begin position="3"/>
        <end position="149"/>
    </location>
</feature>
<evidence type="ECO:0000256" key="9">
    <source>
        <dbReference type="ARBA" id="ARBA00032024"/>
    </source>
</evidence>
<accession>A0A4P7LBP6</accession>
<proteinExistence type="inferred from homology"/>
<evidence type="ECO:0000256" key="6">
    <source>
        <dbReference type="ARBA" id="ARBA00022655"/>
    </source>
</evidence>
<feature type="domain" description="Ketopantoate reductase C-terminal" evidence="13">
    <location>
        <begin position="179"/>
        <end position="301"/>
    </location>
</feature>
<dbReference type="InterPro" id="IPR013328">
    <property type="entry name" value="6PGD_dom2"/>
</dbReference>
<keyword evidence="7 11" id="KW-0521">NADP</keyword>
<dbReference type="EMBL" id="CP038635">
    <property type="protein sequence ID" value="QBY53280.1"/>
    <property type="molecule type" value="Genomic_DNA"/>
</dbReference>
<comment type="pathway">
    <text evidence="2 11">Cofactor biosynthesis; (R)-pantothenate biosynthesis; (R)-pantoate from 3-methyl-2-oxobutanoate: step 2/2.</text>
</comment>
<evidence type="ECO:0000256" key="3">
    <source>
        <dbReference type="ARBA" id="ARBA00007870"/>
    </source>
</evidence>
<evidence type="ECO:0000256" key="2">
    <source>
        <dbReference type="ARBA" id="ARBA00004994"/>
    </source>
</evidence>
<gene>
    <name evidence="14" type="ORF">E0W60_19495</name>
</gene>
<comment type="function">
    <text evidence="1 11">Catalyzes the NADPH-dependent reduction of ketopantoate into pantoic acid.</text>
</comment>
<evidence type="ECO:0000256" key="7">
    <source>
        <dbReference type="ARBA" id="ARBA00022857"/>
    </source>
</evidence>
<dbReference type="GO" id="GO:0008677">
    <property type="term" value="F:2-dehydropantoate 2-reductase activity"/>
    <property type="evidence" value="ECO:0007669"/>
    <property type="project" value="UniProtKB-EC"/>
</dbReference>
<dbReference type="SUPFAM" id="SSF48179">
    <property type="entry name" value="6-phosphogluconate dehydrogenase C-terminal domain-like"/>
    <property type="match status" value="1"/>
</dbReference>
<name>A0A4P7LBP6_9BURK</name>
<dbReference type="Pfam" id="PF08546">
    <property type="entry name" value="ApbA_C"/>
    <property type="match status" value="1"/>
</dbReference>
<dbReference type="KEGG" id="cox:E0W60_19495"/>
<evidence type="ECO:0000256" key="10">
    <source>
        <dbReference type="ARBA" id="ARBA00048793"/>
    </source>
</evidence>
<reference evidence="14 15" key="1">
    <citation type="submission" date="2019-03" db="EMBL/GenBank/DDBJ databases">
        <title>Efficiently degradation of phenoxyalkanoic acid herbicides by Cupriavidus oxalaticus strain X32.</title>
        <authorList>
            <person name="Sheng X."/>
        </authorList>
    </citation>
    <scope>NUCLEOTIDE SEQUENCE [LARGE SCALE GENOMIC DNA]</scope>
    <source>
        <strain evidence="14 15">X32</strain>
    </source>
</reference>
<evidence type="ECO:0000313" key="15">
    <source>
        <dbReference type="Proteomes" id="UP000295294"/>
    </source>
</evidence>
<evidence type="ECO:0000256" key="5">
    <source>
        <dbReference type="ARBA" id="ARBA00019465"/>
    </source>
</evidence>
<dbReference type="Pfam" id="PF02558">
    <property type="entry name" value="ApbA"/>
    <property type="match status" value="1"/>
</dbReference>
<keyword evidence="8 11" id="KW-0560">Oxidoreductase</keyword>
<dbReference type="PANTHER" id="PTHR21708">
    <property type="entry name" value="PROBABLE 2-DEHYDROPANTOATE 2-REDUCTASE"/>
    <property type="match status" value="1"/>
</dbReference>
<dbReference type="UniPathway" id="UPA00028">
    <property type="reaction ID" value="UER00004"/>
</dbReference>
<dbReference type="RefSeq" id="WP_135705316.1">
    <property type="nucleotide sequence ID" value="NZ_CP038635.1"/>
</dbReference>
<evidence type="ECO:0000256" key="4">
    <source>
        <dbReference type="ARBA" id="ARBA00013014"/>
    </source>
</evidence>
<dbReference type="Proteomes" id="UP000295294">
    <property type="component" value="Chromosome 2"/>
</dbReference>
<keyword evidence="6 11" id="KW-0566">Pantothenate biosynthesis</keyword>
<dbReference type="InterPro" id="IPR036291">
    <property type="entry name" value="NAD(P)-bd_dom_sf"/>
</dbReference>
<dbReference type="Gene3D" id="1.10.1040.10">
    <property type="entry name" value="N-(1-d-carboxylethyl)-l-norvaline Dehydrogenase, domain 2"/>
    <property type="match status" value="1"/>
</dbReference>
<dbReference type="InterPro" id="IPR013752">
    <property type="entry name" value="KPA_reductase"/>
</dbReference>
<evidence type="ECO:0000256" key="1">
    <source>
        <dbReference type="ARBA" id="ARBA00002919"/>
    </source>
</evidence>
<evidence type="ECO:0000256" key="8">
    <source>
        <dbReference type="ARBA" id="ARBA00023002"/>
    </source>
</evidence>
<dbReference type="InterPro" id="IPR051402">
    <property type="entry name" value="KPR-Related"/>
</dbReference>
<dbReference type="EC" id="1.1.1.169" evidence="4 11"/>
<dbReference type="GO" id="GO:0015940">
    <property type="term" value="P:pantothenate biosynthetic process"/>
    <property type="evidence" value="ECO:0007669"/>
    <property type="project" value="UniProtKB-UniPathway"/>
</dbReference>
<dbReference type="OrthoDB" id="9796561at2"/>
<dbReference type="SUPFAM" id="SSF51735">
    <property type="entry name" value="NAD(P)-binding Rossmann-fold domains"/>
    <property type="match status" value="1"/>
</dbReference>
<dbReference type="FunFam" id="1.10.1040.10:FF:000017">
    <property type="entry name" value="2-dehydropantoate 2-reductase"/>
    <property type="match status" value="1"/>
</dbReference>
<comment type="similarity">
    <text evidence="3 11">Belongs to the ketopantoate reductase family.</text>
</comment>
<dbReference type="PANTHER" id="PTHR21708:SF26">
    <property type="entry name" value="2-DEHYDROPANTOATE 2-REDUCTASE"/>
    <property type="match status" value="1"/>
</dbReference>
<protein>
    <recommendedName>
        <fullName evidence="5 11">2-dehydropantoate 2-reductase</fullName>
        <ecNumber evidence="4 11">1.1.1.169</ecNumber>
    </recommendedName>
    <alternativeName>
        <fullName evidence="9 11">Ketopantoate reductase</fullName>
    </alternativeName>
</protein>
<dbReference type="AlphaFoldDB" id="A0A4P7LBP6"/>
<dbReference type="Gene3D" id="3.40.50.720">
    <property type="entry name" value="NAD(P)-binding Rossmann-like Domain"/>
    <property type="match status" value="1"/>
</dbReference>
<evidence type="ECO:0000256" key="11">
    <source>
        <dbReference type="RuleBase" id="RU362068"/>
    </source>
</evidence>
<evidence type="ECO:0000259" key="13">
    <source>
        <dbReference type="Pfam" id="PF08546"/>
    </source>
</evidence>
<sequence length="312" mass="33143">MKILVLGAGAMGGYYGARLIEAGADVTFLVRPGRAQALERHGLAIRSELGDFHRPVRTALAGQVDAQYDLILLACKTYDLADAIRAVSPAVGRDTAVLPLLNGLGAYDSLDQCFGRERVLGGVAYIATTLAADGTVMHAGRMDRLVIGSRAAQASAIAAEFHALLSRAAGTREISGAIGQELWNKWAMIAAGAVMTCLMRGSVADIMKTQDGRRLMLDAMAECRTVARLCGHAIPEPVAAAMQSRLLDETSTWAASMMRDIAQGAPRIEADAIVGDLIRRAAAHGNELPLSRTAYCHLQVYERQRAASQATA</sequence>
<dbReference type="GO" id="GO:0005737">
    <property type="term" value="C:cytoplasm"/>
    <property type="evidence" value="ECO:0007669"/>
    <property type="project" value="TreeGrafter"/>
</dbReference>
<dbReference type="NCBIfam" id="TIGR00745">
    <property type="entry name" value="apbA_panE"/>
    <property type="match status" value="1"/>
</dbReference>
<dbReference type="FunFam" id="3.40.50.720:FF:000307">
    <property type="entry name" value="2-dehydropantoate 2-reductase"/>
    <property type="match status" value="1"/>
</dbReference>
<organism evidence="14 15">
    <name type="scientific">Cupriavidus oxalaticus</name>
    <dbReference type="NCBI Taxonomy" id="96344"/>
    <lineage>
        <taxon>Bacteria</taxon>
        <taxon>Pseudomonadati</taxon>
        <taxon>Pseudomonadota</taxon>
        <taxon>Betaproteobacteria</taxon>
        <taxon>Burkholderiales</taxon>
        <taxon>Burkholderiaceae</taxon>
        <taxon>Cupriavidus</taxon>
    </lineage>
</organism>
<evidence type="ECO:0000313" key="14">
    <source>
        <dbReference type="EMBL" id="QBY53280.1"/>
    </source>
</evidence>
<evidence type="ECO:0000259" key="12">
    <source>
        <dbReference type="Pfam" id="PF02558"/>
    </source>
</evidence>
<dbReference type="InterPro" id="IPR003710">
    <property type="entry name" value="ApbA"/>
</dbReference>
<comment type="catalytic activity">
    <reaction evidence="10 11">
        <text>(R)-pantoate + NADP(+) = 2-dehydropantoate + NADPH + H(+)</text>
        <dbReference type="Rhea" id="RHEA:16233"/>
        <dbReference type="ChEBI" id="CHEBI:11561"/>
        <dbReference type="ChEBI" id="CHEBI:15378"/>
        <dbReference type="ChEBI" id="CHEBI:15980"/>
        <dbReference type="ChEBI" id="CHEBI:57783"/>
        <dbReference type="ChEBI" id="CHEBI:58349"/>
        <dbReference type="EC" id="1.1.1.169"/>
    </reaction>
</comment>